<protein>
    <submittedName>
        <fullName evidence="1">Uncharacterized protein</fullName>
    </submittedName>
</protein>
<dbReference type="AlphaFoldDB" id="A0A1F4RE00"/>
<reference evidence="1 2" key="1">
    <citation type="journal article" date="2016" name="Nat. Commun.">
        <title>Thousands of microbial genomes shed light on interconnected biogeochemical processes in an aquifer system.</title>
        <authorList>
            <person name="Anantharaman K."/>
            <person name="Brown C.T."/>
            <person name="Hug L.A."/>
            <person name="Sharon I."/>
            <person name="Castelle C.J."/>
            <person name="Probst A.J."/>
            <person name="Thomas B.C."/>
            <person name="Singh A."/>
            <person name="Wilkins M.J."/>
            <person name="Karaoz U."/>
            <person name="Brodie E.L."/>
            <person name="Williams K.H."/>
            <person name="Hubbard S.S."/>
            <person name="Banfield J.F."/>
        </authorList>
    </citation>
    <scope>NUCLEOTIDE SEQUENCE [LARGE SCALE GENOMIC DNA]</scope>
</reference>
<dbReference type="EMBL" id="METP01000020">
    <property type="protein sequence ID" value="OGC06402.1"/>
    <property type="molecule type" value="Genomic_DNA"/>
</dbReference>
<dbReference type="Proteomes" id="UP000176938">
    <property type="component" value="Unassembled WGS sequence"/>
</dbReference>
<name>A0A1F4RE00_UNCSA</name>
<evidence type="ECO:0000313" key="2">
    <source>
        <dbReference type="Proteomes" id="UP000176938"/>
    </source>
</evidence>
<gene>
    <name evidence="1" type="ORF">A3H38_01545</name>
</gene>
<sequence>MSSTLASKAAVEVFNKGLIIFFVWSSEPMLTAGIFDSRRIISFKFRSFVGLVKLGWPIEGFLLEEGFDAGFATNASYFCRDNSKQLSFLSSPFTPFLLSNEFTNS</sequence>
<accession>A0A1F4RE00</accession>
<proteinExistence type="predicted"/>
<comment type="caution">
    <text evidence="1">The sequence shown here is derived from an EMBL/GenBank/DDBJ whole genome shotgun (WGS) entry which is preliminary data.</text>
</comment>
<evidence type="ECO:0000313" key="1">
    <source>
        <dbReference type="EMBL" id="OGC06402.1"/>
    </source>
</evidence>
<organism evidence="1 2">
    <name type="scientific">candidate division WOR-1 bacterium RIFCSPLOWO2_02_FULL_46_20</name>
    <dbReference type="NCBI Taxonomy" id="1802567"/>
    <lineage>
        <taxon>Bacteria</taxon>
        <taxon>Bacillati</taxon>
        <taxon>Saganbacteria</taxon>
    </lineage>
</organism>